<name>A0A8S2FWW3_9BILA</name>
<accession>A0A8S2FWW3</accession>
<organism evidence="2 4">
    <name type="scientific">Didymodactylos carnosus</name>
    <dbReference type="NCBI Taxonomy" id="1234261"/>
    <lineage>
        <taxon>Eukaryota</taxon>
        <taxon>Metazoa</taxon>
        <taxon>Spiralia</taxon>
        <taxon>Gnathifera</taxon>
        <taxon>Rotifera</taxon>
        <taxon>Eurotatoria</taxon>
        <taxon>Bdelloidea</taxon>
        <taxon>Philodinida</taxon>
        <taxon>Philodinidae</taxon>
        <taxon>Didymodactylos</taxon>
    </lineage>
</organism>
<feature type="non-terminal residue" evidence="2">
    <location>
        <position position="1"/>
    </location>
</feature>
<dbReference type="Proteomes" id="UP000677228">
    <property type="component" value="Unassembled WGS sequence"/>
</dbReference>
<evidence type="ECO:0000259" key="1">
    <source>
        <dbReference type="Pfam" id="PF10551"/>
    </source>
</evidence>
<protein>
    <recommendedName>
        <fullName evidence="1">MULE transposase domain-containing protein</fullName>
    </recommendedName>
</protein>
<evidence type="ECO:0000313" key="3">
    <source>
        <dbReference type="EMBL" id="CAF4361179.1"/>
    </source>
</evidence>
<comment type="caution">
    <text evidence="2">The sequence shown here is derived from an EMBL/GenBank/DDBJ whole genome shotgun (WGS) entry which is preliminary data.</text>
</comment>
<dbReference type="Proteomes" id="UP000682733">
    <property type="component" value="Unassembled WGS sequence"/>
</dbReference>
<evidence type="ECO:0000313" key="2">
    <source>
        <dbReference type="EMBL" id="CAF1567656.1"/>
    </source>
</evidence>
<proteinExistence type="predicted"/>
<feature type="domain" description="MULE transposase" evidence="1">
    <location>
        <begin position="184"/>
        <end position="279"/>
    </location>
</feature>
<dbReference type="InterPro" id="IPR018289">
    <property type="entry name" value="MULE_transposase_dom"/>
</dbReference>
<gene>
    <name evidence="2" type="ORF">OVA965_LOCUS40175</name>
    <name evidence="3" type="ORF">TMI583_LOCUS41574</name>
</gene>
<feature type="non-terminal residue" evidence="2">
    <location>
        <position position="352"/>
    </location>
</feature>
<dbReference type="AlphaFoldDB" id="A0A8S2FWW3"/>
<dbReference type="EMBL" id="CAJNOK010043108">
    <property type="protein sequence ID" value="CAF1567656.1"/>
    <property type="molecule type" value="Genomic_DNA"/>
</dbReference>
<dbReference type="EMBL" id="CAJOBA010065847">
    <property type="protein sequence ID" value="CAF4361179.1"/>
    <property type="molecule type" value="Genomic_DNA"/>
</dbReference>
<reference evidence="2" key="1">
    <citation type="submission" date="2021-02" db="EMBL/GenBank/DDBJ databases">
        <authorList>
            <person name="Nowell W R."/>
        </authorList>
    </citation>
    <scope>NUCLEOTIDE SEQUENCE</scope>
</reference>
<dbReference type="Pfam" id="PF10551">
    <property type="entry name" value="MULE"/>
    <property type="match status" value="1"/>
</dbReference>
<sequence length="352" mass="40715">EFDFNQFEVGRTVYALFATKHRFLDGNHGLRIEELQRIFMYPATLDQLKSYIGHGPHHRSHPSNEYQIKKTKLMNRLKKKCAGITTKIRATVEHEIAELRLAEEEMVSIGLPKDLAKTYYKQRQRLYPSAPKEPTFKIPEEFTKSYGDEPFILYDGFKKKYLGRLLIFSTATLLNVLFTSELINSDGTFKIRPILFDQVFVILGMINGEGVPLVWALTSCRLEGVYEKMWKVLRAYAVQKNITFAAKRFITDFERANINAIENHFPQSEINGCWFHLCKALYQHIAILGLIPEYDEDVKSLDEIKWREAPILVFRNDLRTKLNNLAIISKAREIGETPVVCVAQDKFNADSV</sequence>
<evidence type="ECO:0000313" key="4">
    <source>
        <dbReference type="Proteomes" id="UP000677228"/>
    </source>
</evidence>